<reference evidence="4 5" key="1">
    <citation type="submission" date="2019-02" db="EMBL/GenBank/DDBJ databases">
        <title>Genome sequencing of the rare red list fungi Phellinidium pouzarii.</title>
        <authorList>
            <person name="Buettner E."/>
            <person name="Kellner H."/>
        </authorList>
    </citation>
    <scope>NUCLEOTIDE SEQUENCE [LARGE SCALE GENOMIC DNA]</scope>
    <source>
        <strain evidence="4 5">DSM 108285</strain>
    </source>
</reference>
<dbReference type="Pfam" id="PF04082">
    <property type="entry name" value="Fungal_trans"/>
    <property type="match status" value="1"/>
</dbReference>
<dbReference type="InterPro" id="IPR007219">
    <property type="entry name" value="XnlR_reg_dom"/>
</dbReference>
<feature type="region of interest" description="Disordered" evidence="2">
    <location>
        <begin position="484"/>
        <end position="506"/>
    </location>
</feature>
<dbReference type="EMBL" id="SGPK01000020">
    <property type="protein sequence ID" value="THH11119.1"/>
    <property type="molecule type" value="Genomic_DNA"/>
</dbReference>
<dbReference type="GO" id="GO:0006351">
    <property type="term" value="P:DNA-templated transcription"/>
    <property type="evidence" value="ECO:0007669"/>
    <property type="project" value="InterPro"/>
</dbReference>
<accession>A0A4S4LGX4</accession>
<dbReference type="Proteomes" id="UP000308199">
    <property type="component" value="Unassembled WGS sequence"/>
</dbReference>
<evidence type="ECO:0000313" key="4">
    <source>
        <dbReference type="EMBL" id="THH11119.1"/>
    </source>
</evidence>
<evidence type="ECO:0000256" key="1">
    <source>
        <dbReference type="ARBA" id="ARBA00023242"/>
    </source>
</evidence>
<feature type="region of interest" description="Disordered" evidence="2">
    <location>
        <begin position="1032"/>
        <end position="1071"/>
    </location>
</feature>
<comment type="caution">
    <text evidence="4">The sequence shown here is derived from an EMBL/GenBank/DDBJ whole genome shotgun (WGS) entry which is preliminary data.</text>
</comment>
<dbReference type="Pfam" id="PF03133">
    <property type="entry name" value="TTL"/>
    <property type="match status" value="1"/>
</dbReference>
<dbReference type="SUPFAM" id="SSF56059">
    <property type="entry name" value="Glutathione synthetase ATP-binding domain-like"/>
    <property type="match status" value="1"/>
</dbReference>
<evidence type="ECO:0000256" key="2">
    <source>
        <dbReference type="SAM" id="MobiDB-lite"/>
    </source>
</evidence>
<sequence>MNFTAFVDWPSAPLTESLVRRALHHLHPSPSFVSSLSCAEKPTLQWCSYDSMDHELTLSNPLTVLSSSITIRKALIRKHFLYRCLHAYTTKHPESILLRSVPQTWDIEISFADELDEMWSDDLWDLGEELDRSGDKWWILKPGMADRGIGIRLFNSKETLQSIFEAFEEDSDEEEDVKSEEDPTNVALSQLRHFVIQEYLPNPILIDPREVVVDPKNISSVPSKEDLKGHKFHLRAYCVASGALSVYLYPHVLALFSSEPYKKPSEISGSSGSFDLRPHLTNTCLQEDKGEENVRLLQELIGCSILSSYEEKITKNDIDSFLKQIAEIIAETFRAALQMPVHFQPLPNNFELFGIDFLVNHKPQHVEGARFQVQLLEINSEPAIELTGPRLRWILADLFELIGRTCIGPFFNGTKNANTAPLNSANSLCKCLEANVHEHPEGPQCSYDPIEGLTLSDSINPGEKIRQLEEQIAELKRKLQEAGIANSPTPSEFLNGARSSPAERRLSSLAPPSYTVISSPELVVPAPRSDISLPRGGLDVARSLRSTSPASLPRSTTSSPDMNGQGPESLLSLFAYGWNPDLPGPAEMRRIIEAFFTFDPCGSRILHRPSFLASLDLSPKDSRFPHSSILHAICASASRWTSTDYFVSPDGIRRDTFADYHAGKTRQYIDRTMASGSDIFFVLQACVILSWYFYAEGRWVEVWIFSGFQTRVAVPLRLNHRGTFTTHGTGSPGAYLAPPKDQKDLELRGWLHGIEYKHIATELLLRRDDFESDVTDLNTEFQLKYSSPRADNPMREPAFRTLDKLVSGGFLESLPTEYKSYLYTMGQNPDSVDSDLFMVHLIPHAASITLHNPYIDFNDPQSLSTRRCIAAADAILEAYYTFSKAVAFSSNYLAFPPLISRLHPFVTICWYLAAVVKIQVCKRMIDCNQASAEVEIWGEINAMRHAMMDYGSISPIGTRQERLLKTLMDEIVRVTSQERPLEIPGSRLYPFSHKSAFQNPDDTGAPLPTSAPIDSYGNVASSSLGVAGVHAHMQARAASHHAQPHWLHAHSDMSRSQSSPSHSSSSGSFMP</sequence>
<gene>
    <name evidence="4" type="ORF">EW145_g858</name>
</gene>
<keyword evidence="5" id="KW-1185">Reference proteome</keyword>
<dbReference type="PANTHER" id="PTHR47551:SF1">
    <property type="entry name" value="TUBULIN--TYROSINE LIGASE PBY1-RELATED"/>
    <property type="match status" value="1"/>
</dbReference>
<dbReference type="InterPro" id="IPR004344">
    <property type="entry name" value="TTL/TTLL_fam"/>
</dbReference>
<evidence type="ECO:0000313" key="5">
    <source>
        <dbReference type="Proteomes" id="UP000308199"/>
    </source>
</evidence>
<protein>
    <recommendedName>
        <fullName evidence="3">Xylanolytic transcriptional activator regulatory domain-containing protein</fullName>
    </recommendedName>
</protein>
<feature type="compositionally biased region" description="Polar residues" evidence="2">
    <location>
        <begin position="544"/>
        <end position="562"/>
    </location>
</feature>
<dbReference type="InterPro" id="IPR027746">
    <property type="entry name" value="TTL"/>
</dbReference>
<dbReference type="PANTHER" id="PTHR47551">
    <property type="entry name" value="TUBULIN--TYROSINE LIGASE PBY1-RELATED"/>
    <property type="match status" value="1"/>
</dbReference>
<name>A0A4S4LGX4_9AGAM</name>
<dbReference type="Gene3D" id="3.30.470.20">
    <property type="entry name" value="ATP-grasp fold, B domain"/>
    <property type="match status" value="1"/>
</dbReference>
<dbReference type="PROSITE" id="PS51221">
    <property type="entry name" value="TTL"/>
    <property type="match status" value="1"/>
</dbReference>
<feature type="compositionally biased region" description="Low complexity" evidence="2">
    <location>
        <begin position="1054"/>
        <end position="1071"/>
    </location>
</feature>
<proteinExistence type="predicted"/>
<keyword evidence="1" id="KW-0539">Nucleus</keyword>
<dbReference type="AlphaFoldDB" id="A0A4S4LGX4"/>
<dbReference type="CDD" id="cd12148">
    <property type="entry name" value="fungal_TF_MHR"/>
    <property type="match status" value="1"/>
</dbReference>
<feature type="region of interest" description="Disordered" evidence="2">
    <location>
        <begin position="542"/>
        <end position="564"/>
    </location>
</feature>
<dbReference type="OrthoDB" id="5600212at2759"/>
<dbReference type="GO" id="GO:0003677">
    <property type="term" value="F:DNA binding"/>
    <property type="evidence" value="ECO:0007669"/>
    <property type="project" value="InterPro"/>
</dbReference>
<evidence type="ECO:0000259" key="3">
    <source>
        <dbReference type="Pfam" id="PF04082"/>
    </source>
</evidence>
<dbReference type="GO" id="GO:0000932">
    <property type="term" value="C:P-body"/>
    <property type="evidence" value="ECO:0007669"/>
    <property type="project" value="TreeGrafter"/>
</dbReference>
<organism evidence="4 5">
    <name type="scientific">Phellinidium pouzarii</name>
    <dbReference type="NCBI Taxonomy" id="167371"/>
    <lineage>
        <taxon>Eukaryota</taxon>
        <taxon>Fungi</taxon>
        <taxon>Dikarya</taxon>
        <taxon>Basidiomycota</taxon>
        <taxon>Agaricomycotina</taxon>
        <taxon>Agaricomycetes</taxon>
        <taxon>Hymenochaetales</taxon>
        <taxon>Hymenochaetaceae</taxon>
        <taxon>Phellinidium</taxon>
    </lineage>
</organism>
<feature type="domain" description="Xylanolytic transcriptional activator regulatory" evidence="3">
    <location>
        <begin position="604"/>
        <end position="727"/>
    </location>
</feature>
<dbReference type="GO" id="GO:0008270">
    <property type="term" value="F:zinc ion binding"/>
    <property type="evidence" value="ECO:0007669"/>
    <property type="project" value="InterPro"/>
</dbReference>